<accession>A0A669BVK7</accession>
<keyword evidence="1" id="KW-0732">Signal</keyword>
<evidence type="ECO:0000313" key="5">
    <source>
        <dbReference type="Ensembl" id="ENSONIP00000039542.1"/>
    </source>
</evidence>
<dbReference type="SMART" id="SM00409">
    <property type="entry name" value="IG"/>
    <property type="match status" value="2"/>
</dbReference>
<dbReference type="Pfam" id="PF13927">
    <property type="entry name" value="Ig_3"/>
    <property type="match status" value="1"/>
</dbReference>
<dbReference type="PANTHER" id="PTHR11481:SF64">
    <property type="entry name" value="FC RECEPTOR-LIKE PROTEIN 4"/>
    <property type="match status" value="1"/>
</dbReference>
<dbReference type="InterPro" id="IPR036179">
    <property type="entry name" value="Ig-like_dom_sf"/>
</dbReference>
<evidence type="ECO:0000256" key="1">
    <source>
        <dbReference type="ARBA" id="ARBA00022729"/>
    </source>
</evidence>
<dbReference type="InterPro" id="IPR013783">
    <property type="entry name" value="Ig-like_fold"/>
</dbReference>
<keyword evidence="3" id="KW-0812">Transmembrane</keyword>
<dbReference type="Proteomes" id="UP000005207">
    <property type="component" value="Linkage group LG3"/>
</dbReference>
<keyword evidence="3" id="KW-0472">Membrane</keyword>
<dbReference type="GeneTree" id="ENSGT00940000163711"/>
<dbReference type="KEGG" id="onl:102077115"/>
<reference evidence="6" key="1">
    <citation type="submission" date="2012-01" db="EMBL/GenBank/DDBJ databases">
        <title>The Genome Sequence of Oreochromis niloticus (Nile Tilapia).</title>
        <authorList>
            <consortium name="Broad Institute Genome Assembly Team"/>
            <consortium name="Broad Institute Sequencing Platform"/>
            <person name="Di Palma F."/>
            <person name="Johnson J."/>
            <person name="Lander E.S."/>
            <person name="Lindblad-Toh K."/>
        </authorList>
    </citation>
    <scope>NUCLEOTIDE SEQUENCE [LARGE SCALE GENOMIC DNA]</scope>
</reference>
<keyword evidence="2" id="KW-1015">Disulfide bond</keyword>
<dbReference type="InterPro" id="IPR050488">
    <property type="entry name" value="Ig_Fc_receptor"/>
</dbReference>
<name>A0A669BVK7_ORENI</name>
<dbReference type="GO" id="GO:0007166">
    <property type="term" value="P:cell surface receptor signaling pathway"/>
    <property type="evidence" value="ECO:0007669"/>
    <property type="project" value="TreeGrafter"/>
</dbReference>
<organism evidence="5 6">
    <name type="scientific">Oreochromis niloticus</name>
    <name type="common">Nile tilapia</name>
    <name type="synonym">Tilapia nilotica</name>
    <dbReference type="NCBI Taxonomy" id="8128"/>
    <lineage>
        <taxon>Eukaryota</taxon>
        <taxon>Metazoa</taxon>
        <taxon>Chordata</taxon>
        <taxon>Craniata</taxon>
        <taxon>Vertebrata</taxon>
        <taxon>Euteleostomi</taxon>
        <taxon>Actinopterygii</taxon>
        <taxon>Neopterygii</taxon>
        <taxon>Teleostei</taxon>
        <taxon>Neoteleostei</taxon>
        <taxon>Acanthomorphata</taxon>
        <taxon>Ovalentaria</taxon>
        <taxon>Cichlomorphae</taxon>
        <taxon>Cichliformes</taxon>
        <taxon>Cichlidae</taxon>
        <taxon>African cichlids</taxon>
        <taxon>Pseudocrenilabrinae</taxon>
        <taxon>Oreochromini</taxon>
        <taxon>Oreochromis</taxon>
    </lineage>
</organism>
<feature type="transmembrane region" description="Helical" evidence="3">
    <location>
        <begin position="365"/>
        <end position="388"/>
    </location>
</feature>
<keyword evidence="6" id="KW-1185">Reference proteome</keyword>
<evidence type="ECO:0000259" key="4">
    <source>
        <dbReference type="PROSITE" id="PS50835"/>
    </source>
</evidence>
<dbReference type="SUPFAM" id="SSF48726">
    <property type="entry name" value="Immunoglobulin"/>
    <property type="match status" value="2"/>
</dbReference>
<dbReference type="Gene3D" id="2.60.40.10">
    <property type="entry name" value="Immunoglobulins"/>
    <property type="match status" value="3"/>
</dbReference>
<protein>
    <submittedName>
        <fullName evidence="5">Uncharacterized LOC102077115</fullName>
    </submittedName>
</protein>
<reference evidence="5" key="3">
    <citation type="submission" date="2025-09" db="UniProtKB">
        <authorList>
            <consortium name="Ensembl"/>
        </authorList>
    </citation>
    <scope>IDENTIFICATION</scope>
</reference>
<evidence type="ECO:0000313" key="6">
    <source>
        <dbReference type="Proteomes" id="UP000005207"/>
    </source>
</evidence>
<sequence length="462" mass="51330">MVWSEKRTPQKASVLTLIRDITSFHPHFSFYLVHMHQSIKVETFLTSTETFSPFSVLNIRMGHALFCASGLFLLNTFLSCGQAQDKPKPDLRVSSSWLSPGASVTLHCSVRNHSAESRFYWYQAFFRNSSKAYYFEPLPGGKHGTAQNSYIVHGQKQTAGYACRAGRQQPEHFTSYSKPVFVWSADSSSASATVKVTPDRVQHFSEESVSLRCEEKPEWRVMRLTEAGYLANCSVWGTMNGSTCMIKNATAKPAVYWCESKLGGFSNAVNITVQKSNIILVSPVHPVTEGEAVMLHCKLRNTTLKSSVLFFRNGSLISNDTIGKLNIPAVSKSDEGFYKCEYSGKLSPQSWMSVKALSSPIKSSFTVQMIIGFVCGILLIAILLMVYLKVKGRTQCKQTHVDSADPGVSQNACQLEALYSEVHDDNLLYALVMHKNKGESQNNPGRPCQAATECAIYSEVRK</sequence>
<dbReference type="GO" id="GO:0009897">
    <property type="term" value="C:external side of plasma membrane"/>
    <property type="evidence" value="ECO:0007669"/>
    <property type="project" value="TreeGrafter"/>
</dbReference>
<reference evidence="5" key="2">
    <citation type="submission" date="2025-08" db="UniProtKB">
        <authorList>
            <consortium name="Ensembl"/>
        </authorList>
    </citation>
    <scope>IDENTIFICATION</scope>
</reference>
<dbReference type="Ensembl" id="ENSONIT00000090872.1">
    <property type="protein sequence ID" value="ENSONIP00000039542.1"/>
    <property type="gene ID" value="ENSONIG00000037205.1"/>
</dbReference>
<dbReference type="InterPro" id="IPR007110">
    <property type="entry name" value="Ig-like_dom"/>
</dbReference>
<dbReference type="OMA" id="SCGQTED"/>
<feature type="domain" description="Ig-like" evidence="4">
    <location>
        <begin position="87"/>
        <end position="174"/>
    </location>
</feature>
<dbReference type="GeneID" id="102077115"/>
<dbReference type="GO" id="GO:0006955">
    <property type="term" value="P:immune response"/>
    <property type="evidence" value="ECO:0007669"/>
    <property type="project" value="TreeGrafter"/>
</dbReference>
<dbReference type="RefSeq" id="XP_005465244.2">
    <property type="nucleotide sequence ID" value="XM_005465187.3"/>
</dbReference>
<dbReference type="AlphaFoldDB" id="A0A669BVK7"/>
<evidence type="ECO:0000256" key="2">
    <source>
        <dbReference type="ARBA" id="ARBA00023157"/>
    </source>
</evidence>
<evidence type="ECO:0000256" key="3">
    <source>
        <dbReference type="SAM" id="Phobius"/>
    </source>
</evidence>
<dbReference type="PROSITE" id="PS50835">
    <property type="entry name" value="IG_LIKE"/>
    <property type="match status" value="2"/>
</dbReference>
<proteinExistence type="predicted"/>
<feature type="domain" description="Ig-like" evidence="4">
    <location>
        <begin position="276"/>
        <end position="358"/>
    </location>
</feature>
<dbReference type="InParanoid" id="A0A669BVK7"/>
<dbReference type="PANTHER" id="PTHR11481">
    <property type="entry name" value="IMMUNOGLOBULIN FC RECEPTOR"/>
    <property type="match status" value="1"/>
</dbReference>
<keyword evidence="3" id="KW-1133">Transmembrane helix</keyword>
<dbReference type="OrthoDB" id="6151406at2759"/>
<gene>
    <name evidence="5" type="primary">LOC102077115</name>
</gene>
<dbReference type="InterPro" id="IPR003599">
    <property type="entry name" value="Ig_sub"/>
</dbReference>
<dbReference type="GO" id="GO:0004888">
    <property type="term" value="F:transmembrane signaling receptor activity"/>
    <property type="evidence" value="ECO:0007669"/>
    <property type="project" value="TreeGrafter"/>
</dbReference>